<dbReference type="GO" id="GO:0036149">
    <property type="term" value="P:phosphatidylinositol acyl-chain remodeling"/>
    <property type="evidence" value="ECO:0007669"/>
    <property type="project" value="TreeGrafter"/>
</dbReference>
<dbReference type="InterPro" id="IPR002123">
    <property type="entry name" value="Plipid/glycerol_acylTrfase"/>
</dbReference>
<keyword evidence="4" id="KW-0594">Phospholipid biosynthesis</keyword>
<accession>A0A4U1ERK8</accession>
<name>A0A4U1ERK8_MONMO</name>
<keyword evidence="2" id="KW-0444">Lipid biosynthesis</keyword>
<dbReference type="InterPro" id="IPR032098">
    <property type="entry name" value="Acyltransf_C"/>
</dbReference>
<evidence type="ECO:0000256" key="2">
    <source>
        <dbReference type="ARBA" id="ARBA00022516"/>
    </source>
</evidence>
<keyword evidence="8" id="KW-0812">Transmembrane</keyword>
<evidence type="ECO:0000256" key="8">
    <source>
        <dbReference type="SAM" id="Phobius"/>
    </source>
</evidence>
<dbReference type="GO" id="GO:0008654">
    <property type="term" value="P:phospholipid biosynthetic process"/>
    <property type="evidence" value="ECO:0007669"/>
    <property type="project" value="UniProtKB-KW"/>
</dbReference>
<dbReference type="PANTHER" id="PTHR10983">
    <property type="entry name" value="1-ACYLGLYCEROL-3-PHOSPHATE ACYLTRANSFERASE-RELATED"/>
    <property type="match status" value="1"/>
</dbReference>
<gene>
    <name evidence="10" type="ORF">EI555_013433</name>
</gene>
<dbReference type="AlphaFoldDB" id="A0A4U1ERK8"/>
<evidence type="ECO:0000313" key="11">
    <source>
        <dbReference type="Proteomes" id="UP000308365"/>
    </source>
</evidence>
<protein>
    <recommendedName>
        <fullName evidence="9">Phospholipid/glycerol acyltransferase domain-containing protein</fullName>
    </recommendedName>
</protein>
<dbReference type="Proteomes" id="UP000308365">
    <property type="component" value="Unassembled WGS sequence"/>
</dbReference>
<keyword evidence="8" id="KW-1133">Transmembrane helix</keyword>
<evidence type="ECO:0000256" key="3">
    <source>
        <dbReference type="ARBA" id="ARBA00022679"/>
    </source>
</evidence>
<dbReference type="GO" id="GO:0016746">
    <property type="term" value="F:acyltransferase activity"/>
    <property type="evidence" value="ECO:0007669"/>
    <property type="project" value="UniProtKB-KW"/>
</dbReference>
<comment type="caution">
    <text evidence="10">The sequence shown here is derived from an EMBL/GenBank/DDBJ whole genome shotgun (WGS) entry which is preliminary data.</text>
</comment>
<dbReference type="SUPFAM" id="SSF69593">
    <property type="entry name" value="Glycerol-3-phosphate (1)-acyltransferase"/>
    <property type="match status" value="1"/>
</dbReference>
<reference evidence="11" key="1">
    <citation type="journal article" date="2019" name="IScience">
        <title>Narwhal Genome Reveals Long-Term Low Genetic Diversity despite Current Large Abundance Size.</title>
        <authorList>
            <person name="Westbury M.V."/>
            <person name="Petersen B."/>
            <person name="Garde E."/>
            <person name="Heide-Jorgensen M.P."/>
            <person name="Lorenzen E.D."/>
        </authorList>
    </citation>
    <scope>NUCLEOTIDE SEQUENCE [LARGE SCALE GENOMIC DNA]</scope>
</reference>
<dbReference type="PANTHER" id="PTHR10983:SF16">
    <property type="entry name" value="LYSOCARDIOLIPIN ACYLTRANSFERASE 1"/>
    <property type="match status" value="1"/>
</dbReference>
<dbReference type="GO" id="GO:0005783">
    <property type="term" value="C:endoplasmic reticulum"/>
    <property type="evidence" value="ECO:0007669"/>
    <property type="project" value="TreeGrafter"/>
</dbReference>
<dbReference type="CDD" id="cd07990">
    <property type="entry name" value="LPLAT_LCLAT1-like"/>
    <property type="match status" value="1"/>
</dbReference>
<keyword evidence="5" id="KW-1208">Phospholipid metabolism</keyword>
<feature type="transmembrane region" description="Helical" evidence="8">
    <location>
        <begin position="574"/>
        <end position="607"/>
    </location>
</feature>
<evidence type="ECO:0000256" key="4">
    <source>
        <dbReference type="ARBA" id="ARBA00023209"/>
    </source>
</evidence>
<proteinExistence type="inferred from homology"/>
<evidence type="ECO:0000256" key="7">
    <source>
        <dbReference type="SAM" id="MobiDB-lite"/>
    </source>
</evidence>
<keyword evidence="6" id="KW-0012">Acyltransferase</keyword>
<sequence length="638" mass="73681">MSALPAESGRCRKRVLLQPPDAAESNSNSSSMAFRWSIPGSDYKCPPLHPLHKEQRPQEWSEERKLPFLGSPVNVYQAPCEYGLTTIEAKTSPVDFHLHFMDQTALYVTAAVRKLGNGELCLYLCTGKGTRLGRVRELHRCEHSPGSAAVKSDVLKVPSGRHVRGLDNHGVMERDILYTHSVLGKLFWKHFHAGSLFTFDVYKPILVSLDQQPPCGNLAHATCGAVNNVDWALLETVFGVKVIITGDAFVPGERSVIIMNHRTRMDWMFLWNCLMRYSYLRLEKICLKATLKCVPGFGWAMQAAAYIFIHRKWKDDKSHFEDMIDYFCDIHEPLQLLIFPEGTDLTENSTARSNEFAEKNGLQKYEYVLHPRTTGFTFVVDRLREGLVESVFNTRALGILRSSLYSQIFQHHRCCTFYFTLQDSLKQRKKIRKNELRLFLLKSTEAINPFKNPEQKQTSGSFHPLQLSILSGKNLDAVHDITVAYPHNIPQTERHLLLGDFPKEIHFHVHRYPVDTLPTSKEDLQLWCRKRWEEKEERLRSFYQGEKNFYFTGQTVIPPCKSELRVRVVKLLSLLYWTLFGPAVCLLVCLYSLVRWYFIIIIVVFVVQERIFGGLEIIELACYRFLHKQPHLNAEKKE</sequence>
<comment type="similarity">
    <text evidence="1">Belongs to the 1-acyl-sn-glycerol-3-phosphate acyltransferase family.</text>
</comment>
<dbReference type="EMBL" id="RWIC01000890">
    <property type="protein sequence ID" value="TKC39254.1"/>
    <property type="molecule type" value="Genomic_DNA"/>
</dbReference>
<evidence type="ECO:0000256" key="6">
    <source>
        <dbReference type="ARBA" id="ARBA00023315"/>
    </source>
</evidence>
<organism evidence="10 11">
    <name type="scientific">Monodon monoceros</name>
    <name type="common">Narwhal</name>
    <name type="synonym">Ceratodon monodon</name>
    <dbReference type="NCBI Taxonomy" id="40151"/>
    <lineage>
        <taxon>Eukaryota</taxon>
        <taxon>Metazoa</taxon>
        <taxon>Chordata</taxon>
        <taxon>Craniata</taxon>
        <taxon>Vertebrata</taxon>
        <taxon>Euteleostomi</taxon>
        <taxon>Mammalia</taxon>
        <taxon>Eutheria</taxon>
        <taxon>Laurasiatheria</taxon>
        <taxon>Artiodactyla</taxon>
        <taxon>Whippomorpha</taxon>
        <taxon>Cetacea</taxon>
        <taxon>Odontoceti</taxon>
        <taxon>Monodontidae</taxon>
        <taxon>Monodon</taxon>
    </lineage>
</organism>
<keyword evidence="3" id="KW-0808">Transferase</keyword>
<keyword evidence="8" id="KW-0472">Membrane</keyword>
<evidence type="ECO:0000256" key="5">
    <source>
        <dbReference type="ARBA" id="ARBA00023264"/>
    </source>
</evidence>
<feature type="domain" description="Phospholipid/glycerol acyltransferase" evidence="9">
    <location>
        <begin position="255"/>
        <end position="377"/>
    </location>
</feature>
<evidence type="ECO:0000256" key="1">
    <source>
        <dbReference type="ARBA" id="ARBA00008655"/>
    </source>
</evidence>
<evidence type="ECO:0000313" key="10">
    <source>
        <dbReference type="EMBL" id="TKC39254.1"/>
    </source>
</evidence>
<dbReference type="SMART" id="SM00563">
    <property type="entry name" value="PlsC"/>
    <property type="match status" value="1"/>
</dbReference>
<feature type="region of interest" description="Disordered" evidence="7">
    <location>
        <begin position="1"/>
        <end position="30"/>
    </location>
</feature>
<keyword evidence="4" id="KW-0443">Lipid metabolism</keyword>
<evidence type="ECO:0000259" key="9">
    <source>
        <dbReference type="SMART" id="SM00563"/>
    </source>
</evidence>
<dbReference type="Pfam" id="PF16076">
    <property type="entry name" value="Acyltransf_C"/>
    <property type="match status" value="1"/>
</dbReference>
<dbReference type="Pfam" id="PF01553">
    <property type="entry name" value="Acyltransferase"/>
    <property type="match status" value="1"/>
</dbReference>